<accession>A0A5B7IDN2</accession>
<reference evidence="2 3" key="1">
    <citation type="submission" date="2019-05" db="EMBL/GenBank/DDBJ databases">
        <title>Another draft genome of Portunus trituberculatus and its Hox gene families provides insights of decapod evolution.</title>
        <authorList>
            <person name="Jeong J.-H."/>
            <person name="Song I."/>
            <person name="Kim S."/>
            <person name="Choi T."/>
            <person name="Kim D."/>
            <person name="Ryu S."/>
            <person name="Kim W."/>
        </authorList>
    </citation>
    <scope>NUCLEOTIDE SEQUENCE [LARGE SCALE GENOMIC DNA]</scope>
    <source>
        <tissue evidence="2">Muscle</tissue>
    </source>
</reference>
<dbReference type="AlphaFoldDB" id="A0A5B7IDN2"/>
<proteinExistence type="predicted"/>
<comment type="caution">
    <text evidence="2">The sequence shown here is derived from an EMBL/GenBank/DDBJ whole genome shotgun (WGS) entry which is preliminary data.</text>
</comment>
<dbReference type="OrthoDB" id="6342757at2759"/>
<protein>
    <submittedName>
        <fullName evidence="2">Uncharacterized protein</fullName>
    </submittedName>
</protein>
<name>A0A5B7IDN2_PORTR</name>
<organism evidence="2 3">
    <name type="scientific">Portunus trituberculatus</name>
    <name type="common">Swimming crab</name>
    <name type="synonym">Neptunus trituberculatus</name>
    <dbReference type="NCBI Taxonomy" id="210409"/>
    <lineage>
        <taxon>Eukaryota</taxon>
        <taxon>Metazoa</taxon>
        <taxon>Ecdysozoa</taxon>
        <taxon>Arthropoda</taxon>
        <taxon>Crustacea</taxon>
        <taxon>Multicrustacea</taxon>
        <taxon>Malacostraca</taxon>
        <taxon>Eumalacostraca</taxon>
        <taxon>Eucarida</taxon>
        <taxon>Decapoda</taxon>
        <taxon>Pleocyemata</taxon>
        <taxon>Brachyura</taxon>
        <taxon>Eubrachyura</taxon>
        <taxon>Portunoidea</taxon>
        <taxon>Portunidae</taxon>
        <taxon>Portuninae</taxon>
        <taxon>Portunus</taxon>
    </lineage>
</organism>
<feature type="region of interest" description="Disordered" evidence="1">
    <location>
        <begin position="109"/>
        <end position="130"/>
    </location>
</feature>
<keyword evidence="3" id="KW-1185">Reference proteome</keyword>
<evidence type="ECO:0000313" key="2">
    <source>
        <dbReference type="EMBL" id="MPC81972.1"/>
    </source>
</evidence>
<dbReference type="EMBL" id="VSRR010058556">
    <property type="protein sequence ID" value="MPC81972.1"/>
    <property type="molecule type" value="Genomic_DNA"/>
</dbReference>
<dbReference type="Proteomes" id="UP000324222">
    <property type="component" value="Unassembled WGS sequence"/>
</dbReference>
<evidence type="ECO:0000313" key="3">
    <source>
        <dbReference type="Proteomes" id="UP000324222"/>
    </source>
</evidence>
<sequence>MPKQTRLYDTETCSAANNRLGECFNDFFVRVKNLPEAVDICKGANTKCEETQLKQVLLMGVCDQDLVRELISTIATLDETVHQCYAFEAARRTTSAIVSPSKSVCTTSRYKREKKTSNLPRSPAPLEDKI</sequence>
<gene>
    <name evidence="2" type="ORF">E2C01_076614</name>
</gene>
<evidence type="ECO:0000256" key="1">
    <source>
        <dbReference type="SAM" id="MobiDB-lite"/>
    </source>
</evidence>